<evidence type="ECO:0000313" key="2">
    <source>
        <dbReference type="EMBL" id="CAA9223360.1"/>
    </source>
</evidence>
<feature type="compositionally biased region" description="Low complexity" evidence="1">
    <location>
        <begin position="7"/>
        <end position="66"/>
    </location>
</feature>
<dbReference type="AlphaFoldDB" id="A0A6J4HFL2"/>
<name>A0A6J4HFL2_9PSEU</name>
<feature type="non-terminal residue" evidence="2">
    <location>
        <position position="72"/>
    </location>
</feature>
<feature type="non-terminal residue" evidence="2">
    <location>
        <position position="1"/>
    </location>
</feature>
<dbReference type="EMBL" id="CADCTH010000095">
    <property type="protein sequence ID" value="CAA9223360.1"/>
    <property type="molecule type" value="Genomic_DNA"/>
</dbReference>
<reference evidence="2" key="1">
    <citation type="submission" date="2020-02" db="EMBL/GenBank/DDBJ databases">
        <authorList>
            <person name="Meier V. D."/>
        </authorList>
    </citation>
    <scope>NUCLEOTIDE SEQUENCE</scope>
    <source>
        <strain evidence="2">AVDCRST_MAG54</strain>
    </source>
</reference>
<organism evidence="2">
    <name type="scientific">uncultured Actinomycetospora sp</name>
    <dbReference type="NCBI Taxonomy" id="1135996"/>
    <lineage>
        <taxon>Bacteria</taxon>
        <taxon>Bacillati</taxon>
        <taxon>Actinomycetota</taxon>
        <taxon>Actinomycetes</taxon>
        <taxon>Pseudonocardiales</taxon>
        <taxon>Pseudonocardiaceae</taxon>
        <taxon>Actinomycetospora</taxon>
        <taxon>environmental samples</taxon>
    </lineage>
</organism>
<accession>A0A6J4HFL2</accession>
<protein>
    <submittedName>
        <fullName evidence="2">Uncharacterized protein</fullName>
    </submittedName>
</protein>
<sequence length="72" mass="7173">CCVRSRPGGTASSCGSPSSTSPCRSSSSWPSSGRCAGARRPSSTPSSSGRWPTASRPPSAARSGGPARPPRP</sequence>
<evidence type="ECO:0000256" key="1">
    <source>
        <dbReference type="SAM" id="MobiDB-lite"/>
    </source>
</evidence>
<proteinExistence type="predicted"/>
<feature type="region of interest" description="Disordered" evidence="1">
    <location>
        <begin position="1"/>
        <end position="72"/>
    </location>
</feature>
<gene>
    <name evidence="2" type="ORF">AVDCRST_MAG54-670</name>
</gene>